<keyword evidence="3 7" id="KW-0812">Transmembrane</keyword>
<protein>
    <submittedName>
        <fullName evidence="8">MFS transporter</fullName>
    </submittedName>
</protein>
<feature type="transmembrane region" description="Helical" evidence="7">
    <location>
        <begin position="61"/>
        <end position="82"/>
    </location>
</feature>
<dbReference type="InterPro" id="IPR011701">
    <property type="entry name" value="MFS"/>
</dbReference>
<feature type="transmembrane region" description="Helical" evidence="7">
    <location>
        <begin position="343"/>
        <end position="361"/>
    </location>
</feature>
<feature type="transmembrane region" description="Helical" evidence="7">
    <location>
        <begin position="215"/>
        <end position="233"/>
    </location>
</feature>
<dbReference type="InterPro" id="IPR036259">
    <property type="entry name" value="MFS_trans_sf"/>
</dbReference>
<comment type="subcellular location">
    <subcellularLocation>
        <location evidence="1">Cell membrane</location>
        <topology evidence="1">Multi-pass membrane protein</topology>
    </subcellularLocation>
</comment>
<feature type="region of interest" description="Disordered" evidence="6">
    <location>
        <begin position="235"/>
        <end position="262"/>
    </location>
</feature>
<feature type="transmembrane region" description="Helical" evidence="7">
    <location>
        <begin position="188"/>
        <end position="209"/>
    </location>
</feature>
<dbReference type="RefSeq" id="WP_203151393.1">
    <property type="nucleotide sequence ID" value="NZ_JAEVHL010000236.1"/>
</dbReference>
<feature type="transmembrane region" description="Helical" evidence="7">
    <location>
        <begin position="431"/>
        <end position="450"/>
    </location>
</feature>
<keyword evidence="4 7" id="KW-1133">Transmembrane helix</keyword>
<name>A0ABS1YPK3_9ACTN</name>
<dbReference type="Proteomes" id="UP000622245">
    <property type="component" value="Unassembled WGS sequence"/>
</dbReference>
<gene>
    <name evidence="8" type="ORF">JM949_29320</name>
</gene>
<reference evidence="8 9" key="1">
    <citation type="submission" date="2021-01" db="EMBL/GenBank/DDBJ databases">
        <title>Draft genome sequence of Micromonospora sp. strain STR1s_6.</title>
        <authorList>
            <person name="Karlyshev A."/>
            <person name="Jawad R."/>
        </authorList>
    </citation>
    <scope>NUCLEOTIDE SEQUENCE [LARGE SCALE GENOMIC DNA]</scope>
    <source>
        <strain evidence="8 9">STR1S-6</strain>
    </source>
</reference>
<feature type="region of interest" description="Disordered" evidence="6">
    <location>
        <begin position="459"/>
        <end position="539"/>
    </location>
</feature>
<comment type="caution">
    <text evidence="8">The sequence shown here is derived from an EMBL/GenBank/DDBJ whole genome shotgun (WGS) entry which is preliminary data.</text>
</comment>
<evidence type="ECO:0000256" key="5">
    <source>
        <dbReference type="ARBA" id="ARBA00023136"/>
    </source>
</evidence>
<dbReference type="Pfam" id="PF07690">
    <property type="entry name" value="MFS_1"/>
    <property type="match status" value="1"/>
</dbReference>
<evidence type="ECO:0000313" key="8">
    <source>
        <dbReference type="EMBL" id="MBM0279074.1"/>
    </source>
</evidence>
<dbReference type="Gene3D" id="1.20.1250.20">
    <property type="entry name" value="MFS general substrate transporter like domains"/>
    <property type="match status" value="1"/>
</dbReference>
<evidence type="ECO:0000256" key="4">
    <source>
        <dbReference type="ARBA" id="ARBA00022989"/>
    </source>
</evidence>
<dbReference type="PANTHER" id="PTHR23513:SF18">
    <property type="entry name" value="INTEGRAL MEMBRANE PROTEIN"/>
    <property type="match status" value="1"/>
</dbReference>
<accession>A0ABS1YPK3</accession>
<feature type="transmembrane region" description="Helical" evidence="7">
    <location>
        <begin position="269"/>
        <end position="293"/>
    </location>
</feature>
<dbReference type="PANTHER" id="PTHR23513">
    <property type="entry name" value="INTEGRAL MEMBRANE EFFLUX PROTEIN-RELATED"/>
    <property type="match status" value="1"/>
</dbReference>
<sequence>MPSYSRSGRSVLGRTVGTGIRAIRLLLRGSVGSSRWVTRRAGRARARGAGGEVGMVRLFDLHALSCAGDTLIAIGLAGTIFFNVPLGEARSKVALYLLVTMVPFAMLAPVVGPLLDHFRHGRRYALAATMLGRAFLAWLISDYIHGFGLYPAAFGVLALSRAYGVARSAAVPRLLPEGLGLSQVGARASVYGTVAGALVAPIGLAAFWFGPQWPLRVASVIFLVGMVISLRLPPKADSEPPERVPRPLRALGRRGGDRPLGRGRPSGRVVIATLIGAATSRALYGFLLLFLAFAIKKGDLTTVVFGRDLGAEWALGVVGGALAVGTFLATAIGTRLRIHRPTAIQSSSMIIVAGVAVLAVIQFSLLMVALLCLVAALVSGIAKLAVDASIQERIPERLRASSFAHSETVLMLAFVAGGGLGLVPFDGRIGIAVAAGVGVLAAIRGVLIAARLRGEKLAGRPLGDDELSRDDELAEAEAADEAGDPAPTSPAPAQTSSPQYDDPGLAPPGYHIYRPSSSVGGPGGGADEDTRRESPGSLS</sequence>
<proteinExistence type="predicted"/>
<evidence type="ECO:0000256" key="3">
    <source>
        <dbReference type="ARBA" id="ARBA00022692"/>
    </source>
</evidence>
<evidence type="ECO:0000313" key="9">
    <source>
        <dbReference type="Proteomes" id="UP000622245"/>
    </source>
</evidence>
<keyword evidence="2" id="KW-1003">Cell membrane</keyword>
<dbReference type="SUPFAM" id="SSF103473">
    <property type="entry name" value="MFS general substrate transporter"/>
    <property type="match status" value="1"/>
</dbReference>
<organism evidence="8 9">
    <name type="scientific">Micromonospora tarensis</name>
    <dbReference type="NCBI Taxonomy" id="2806100"/>
    <lineage>
        <taxon>Bacteria</taxon>
        <taxon>Bacillati</taxon>
        <taxon>Actinomycetota</taxon>
        <taxon>Actinomycetes</taxon>
        <taxon>Micromonosporales</taxon>
        <taxon>Micromonosporaceae</taxon>
        <taxon>Micromonospora</taxon>
    </lineage>
</organism>
<evidence type="ECO:0000256" key="6">
    <source>
        <dbReference type="SAM" id="MobiDB-lite"/>
    </source>
</evidence>
<feature type="transmembrane region" description="Helical" evidence="7">
    <location>
        <begin position="313"/>
        <end position="331"/>
    </location>
</feature>
<feature type="compositionally biased region" description="Basic and acidic residues" evidence="6">
    <location>
        <begin position="528"/>
        <end position="539"/>
    </location>
</feature>
<keyword evidence="5 7" id="KW-0472">Membrane</keyword>
<keyword evidence="9" id="KW-1185">Reference proteome</keyword>
<evidence type="ECO:0000256" key="1">
    <source>
        <dbReference type="ARBA" id="ARBA00004651"/>
    </source>
</evidence>
<feature type="compositionally biased region" description="Acidic residues" evidence="6">
    <location>
        <begin position="464"/>
        <end position="483"/>
    </location>
</feature>
<feature type="transmembrane region" description="Helical" evidence="7">
    <location>
        <begin position="407"/>
        <end position="425"/>
    </location>
</feature>
<feature type="transmembrane region" description="Helical" evidence="7">
    <location>
        <begin position="94"/>
        <end position="112"/>
    </location>
</feature>
<evidence type="ECO:0000256" key="7">
    <source>
        <dbReference type="SAM" id="Phobius"/>
    </source>
</evidence>
<dbReference type="EMBL" id="JAEVHL010000236">
    <property type="protein sequence ID" value="MBM0279074.1"/>
    <property type="molecule type" value="Genomic_DNA"/>
</dbReference>
<feature type="compositionally biased region" description="Basic and acidic residues" evidence="6">
    <location>
        <begin position="235"/>
        <end position="245"/>
    </location>
</feature>
<evidence type="ECO:0000256" key="2">
    <source>
        <dbReference type="ARBA" id="ARBA00022475"/>
    </source>
</evidence>